<name>A0A1S1PHQ4_9ACTN</name>
<keyword evidence="2" id="KW-1185">Reference proteome</keyword>
<organism evidence="1 2">
    <name type="scientific">Parafrankia soli</name>
    <dbReference type="NCBI Taxonomy" id="2599596"/>
    <lineage>
        <taxon>Bacteria</taxon>
        <taxon>Bacillati</taxon>
        <taxon>Actinomycetota</taxon>
        <taxon>Actinomycetes</taxon>
        <taxon>Frankiales</taxon>
        <taxon>Frankiaceae</taxon>
        <taxon>Parafrankia</taxon>
    </lineage>
</organism>
<accession>A0A1S1PHQ4</accession>
<protein>
    <recommendedName>
        <fullName evidence="3">ABM domain-containing protein</fullName>
    </recommendedName>
</protein>
<gene>
    <name evidence="1" type="ORF">BBK14_27730</name>
</gene>
<proteinExistence type="predicted"/>
<dbReference type="Proteomes" id="UP000179769">
    <property type="component" value="Unassembled WGS sequence"/>
</dbReference>
<evidence type="ECO:0000313" key="2">
    <source>
        <dbReference type="Proteomes" id="UP000179769"/>
    </source>
</evidence>
<reference evidence="2" key="1">
    <citation type="submission" date="2016-07" db="EMBL/GenBank/DDBJ databases">
        <title>Frankia sp. NRRL B-16219 Genome sequencing.</title>
        <authorList>
            <person name="Ghodhbane-Gtari F."/>
            <person name="Swanson E."/>
            <person name="Gueddou A."/>
            <person name="Louati M."/>
            <person name="Nouioui I."/>
            <person name="Hezbri K."/>
            <person name="Abebe-Akele F."/>
            <person name="Simpson S."/>
            <person name="Morris K."/>
            <person name="Thomas K."/>
            <person name="Gtari M."/>
            <person name="Tisa L.S."/>
        </authorList>
    </citation>
    <scope>NUCLEOTIDE SEQUENCE [LARGE SCALE GENOMIC DNA]</scope>
    <source>
        <strain evidence="2">NRRL B-16219</strain>
    </source>
</reference>
<dbReference type="AlphaFoldDB" id="A0A1S1PHQ4"/>
<sequence>MSAMLLRTKVKPEKAAEVEAAVKSLFAALDQARPQGIRYASYRLEDGVTYVVLLQVEEGIENPLPKVPEFLEFQQNLRGWLAEPPAPEQLTVIGDYQS</sequence>
<evidence type="ECO:0000313" key="1">
    <source>
        <dbReference type="EMBL" id="OHV20505.1"/>
    </source>
</evidence>
<comment type="caution">
    <text evidence="1">The sequence shown here is derived from an EMBL/GenBank/DDBJ whole genome shotgun (WGS) entry which is preliminary data.</text>
</comment>
<dbReference type="EMBL" id="MAXA01000262">
    <property type="protein sequence ID" value="OHV20505.1"/>
    <property type="molecule type" value="Genomic_DNA"/>
</dbReference>
<evidence type="ECO:0008006" key="3">
    <source>
        <dbReference type="Google" id="ProtNLM"/>
    </source>
</evidence>